<protein>
    <recommendedName>
        <fullName evidence="4">Membrane protein YkvI</fullName>
    </recommendedName>
</protein>
<feature type="transmembrane region" description="Helical" evidence="1">
    <location>
        <begin position="297"/>
        <end position="315"/>
    </location>
</feature>
<organism evidence="2 3">
    <name type="scientific">Corynebacterium phoceense</name>
    <dbReference type="NCBI Taxonomy" id="1686286"/>
    <lineage>
        <taxon>Bacteria</taxon>
        <taxon>Bacillati</taxon>
        <taxon>Actinomycetota</taxon>
        <taxon>Actinomycetes</taxon>
        <taxon>Mycobacteriales</taxon>
        <taxon>Corynebacteriaceae</taxon>
        <taxon>Corynebacterium</taxon>
    </lineage>
</organism>
<sequence>MSFNKTIGIALSFVGLLVGAGFATGQEVVQYFTSFGVSGVWGIIVAGLIMALAGTVFLQLGSYFHASAHSDVFRHVTHPIISRFLDVCVIFTLFAVGLVMLAGAGSNLSQQFGIDAWIGSAIMVVLVLVAGMLDVDKVSQVIGALTPLIIIAVLGVGIHALLNMPADPVESMDIAAQTESPINNWLVSALNYCGLALILAVSMSLVIGGDNISPREAGWGGLIGGISYAILMGIAGFVLLMRPDAAGSDIPMLTLVNEINPTLGLLMAITIYLMIFNTAIGMFYALGKRLTSTRPHLYRPVFIVGTLVGFAFSFVGFKELMGSVYPVLGYLGIVMVAVLVAAWLRGLSKIQDESIRRDRIRALLALKLHPDKEYDEKFDEEIGQHVVDSNMEDEALYEELVTEVTEKLDADEDVDFSLDDFDEDAHDVTDYTELDGVEEGRSDEEIAEFLEDTVKNIDEEPTASK</sequence>
<feature type="transmembrane region" description="Helical" evidence="1">
    <location>
        <begin position="41"/>
        <end position="64"/>
    </location>
</feature>
<keyword evidence="3" id="KW-1185">Reference proteome</keyword>
<dbReference type="PANTHER" id="PTHR37814:SF1">
    <property type="entry name" value="MEMBRANE PROTEIN"/>
    <property type="match status" value="1"/>
</dbReference>
<dbReference type="PANTHER" id="PTHR37814">
    <property type="entry name" value="CONSERVED MEMBRANE PROTEIN"/>
    <property type="match status" value="1"/>
</dbReference>
<evidence type="ECO:0000256" key="1">
    <source>
        <dbReference type="SAM" id="Phobius"/>
    </source>
</evidence>
<keyword evidence="1" id="KW-0472">Membrane</keyword>
<keyword evidence="1" id="KW-1133">Transmembrane helix</keyword>
<gene>
    <name evidence="2" type="ORF">EJK80_11060</name>
</gene>
<feature type="transmembrane region" description="Helical" evidence="1">
    <location>
        <begin position="84"/>
        <end position="104"/>
    </location>
</feature>
<dbReference type="STRING" id="1686286.GCA_900092335_01586"/>
<dbReference type="InterPro" id="IPR038728">
    <property type="entry name" value="YkvI-like"/>
</dbReference>
<feature type="transmembrane region" description="Helical" evidence="1">
    <location>
        <begin position="219"/>
        <end position="241"/>
    </location>
</feature>
<dbReference type="Proteomes" id="UP000318080">
    <property type="component" value="Unassembled WGS sequence"/>
</dbReference>
<feature type="transmembrane region" description="Helical" evidence="1">
    <location>
        <begin position="261"/>
        <end position="285"/>
    </location>
</feature>
<evidence type="ECO:0000313" key="3">
    <source>
        <dbReference type="Proteomes" id="UP000318080"/>
    </source>
</evidence>
<dbReference type="RefSeq" id="WP_141629195.1">
    <property type="nucleotide sequence ID" value="NZ_VHIR01000019.1"/>
</dbReference>
<name>A0A540R4R2_9CORY</name>
<comment type="caution">
    <text evidence="2">The sequence shown here is derived from an EMBL/GenBank/DDBJ whole genome shotgun (WGS) entry which is preliminary data.</text>
</comment>
<keyword evidence="1" id="KW-0812">Transmembrane</keyword>
<evidence type="ECO:0000313" key="2">
    <source>
        <dbReference type="EMBL" id="TQE42721.1"/>
    </source>
</evidence>
<accession>A0A540R4R2</accession>
<reference evidence="2 3" key="1">
    <citation type="submission" date="2019-06" db="EMBL/GenBank/DDBJ databases">
        <title>Draft genome of C. phoceense Strain 272.</title>
        <authorList>
            <person name="Pacheco L.G.C."/>
            <person name="Barberis C.M."/>
            <person name="Almuzara M.N."/>
            <person name="Traglia G.M."/>
            <person name="Santos C.S."/>
            <person name="Rocha D.J.P.G."/>
            <person name="Aguiar E.R.G.R."/>
            <person name="Vay C.A."/>
        </authorList>
    </citation>
    <scope>NUCLEOTIDE SEQUENCE [LARGE SCALE GENOMIC DNA]</scope>
    <source>
        <strain evidence="2 3">272</strain>
    </source>
</reference>
<feature type="transmembrane region" description="Helical" evidence="1">
    <location>
        <begin position="142"/>
        <end position="162"/>
    </location>
</feature>
<dbReference type="AlphaFoldDB" id="A0A540R4R2"/>
<proteinExistence type="predicted"/>
<evidence type="ECO:0008006" key="4">
    <source>
        <dbReference type="Google" id="ProtNLM"/>
    </source>
</evidence>
<dbReference type="EMBL" id="VHIR01000019">
    <property type="protein sequence ID" value="TQE42721.1"/>
    <property type="molecule type" value="Genomic_DNA"/>
</dbReference>
<feature type="transmembrane region" description="Helical" evidence="1">
    <location>
        <begin position="116"/>
        <end position="135"/>
    </location>
</feature>
<feature type="transmembrane region" description="Helical" evidence="1">
    <location>
        <begin position="327"/>
        <end position="347"/>
    </location>
</feature>
<feature type="transmembrane region" description="Helical" evidence="1">
    <location>
        <begin position="182"/>
        <end position="207"/>
    </location>
</feature>